<comment type="caution">
    <text evidence="2">The sequence shown here is derived from an EMBL/GenBank/DDBJ whole genome shotgun (WGS) entry which is preliminary data.</text>
</comment>
<dbReference type="OrthoDB" id="9765769at2"/>
<evidence type="ECO:0000313" key="3">
    <source>
        <dbReference type="Proteomes" id="UP000294562"/>
    </source>
</evidence>
<accession>A0A4R6B2Y7</accession>
<dbReference type="SUPFAM" id="SSF51556">
    <property type="entry name" value="Metallo-dependent hydrolases"/>
    <property type="match status" value="1"/>
</dbReference>
<dbReference type="InterPro" id="IPR051781">
    <property type="entry name" value="Metallo-dep_Hydrolase"/>
</dbReference>
<dbReference type="Pfam" id="PF01979">
    <property type="entry name" value="Amidohydro_1"/>
    <property type="match status" value="1"/>
</dbReference>
<gene>
    <name evidence="2" type="ORF">E2L05_03155</name>
</gene>
<protein>
    <recommendedName>
        <fullName evidence="1">Amidohydrolase-related domain-containing protein</fullName>
    </recommendedName>
</protein>
<dbReference type="SUPFAM" id="SSF51338">
    <property type="entry name" value="Composite domain of metallo-dependent hydrolases"/>
    <property type="match status" value="1"/>
</dbReference>
<proteinExistence type="predicted"/>
<dbReference type="Gene3D" id="3.20.20.140">
    <property type="entry name" value="Metal-dependent hydrolases"/>
    <property type="match status" value="1"/>
</dbReference>
<dbReference type="PANTHER" id="PTHR43135:SF3">
    <property type="entry name" value="ALPHA-D-RIBOSE 1-METHYLPHOSPHONATE 5-TRIPHOSPHATE DIPHOSPHATASE"/>
    <property type="match status" value="1"/>
</dbReference>
<name>A0A4R6B2Y7_9RHOB</name>
<sequence length="225" mass="24648">MVPHLHDPRSGVLRRRRSDRKSDTFCRYGAEGFGTHVTAHVYTVGGNKQAIDAGVRSIEHGNLIDEEIAQMMVENGMWLSPQVLVYRAFSADLRPARPEKGRLVEAGLGDMFSLAKECGIKSVFGTDVVVNPRACADQNKEFAARLDWVTPAKILTRATANSGEVLQLSGYRSPYPGVVGRIVEGAHADLLLTNGNSVEDFTILEDYDAAIAFIMKAGVINRENM</sequence>
<dbReference type="AlphaFoldDB" id="A0A4R6B2Y7"/>
<organism evidence="2 3">
    <name type="scientific">Meridianimarinicoccus aquatilis</name>
    <dbReference type="NCBI Taxonomy" id="2552766"/>
    <lineage>
        <taxon>Bacteria</taxon>
        <taxon>Pseudomonadati</taxon>
        <taxon>Pseudomonadota</taxon>
        <taxon>Alphaproteobacteria</taxon>
        <taxon>Rhodobacterales</taxon>
        <taxon>Paracoccaceae</taxon>
        <taxon>Meridianimarinicoccus</taxon>
    </lineage>
</organism>
<evidence type="ECO:0000313" key="2">
    <source>
        <dbReference type="EMBL" id="TDL91010.1"/>
    </source>
</evidence>
<dbReference type="PANTHER" id="PTHR43135">
    <property type="entry name" value="ALPHA-D-RIBOSE 1-METHYLPHOSPHONATE 5-TRIPHOSPHATE DIPHOSPHATASE"/>
    <property type="match status" value="1"/>
</dbReference>
<dbReference type="InterPro" id="IPR011059">
    <property type="entry name" value="Metal-dep_hydrolase_composite"/>
</dbReference>
<dbReference type="Proteomes" id="UP000294562">
    <property type="component" value="Unassembled WGS sequence"/>
</dbReference>
<evidence type="ECO:0000259" key="1">
    <source>
        <dbReference type="Pfam" id="PF01979"/>
    </source>
</evidence>
<dbReference type="InterPro" id="IPR006680">
    <property type="entry name" value="Amidohydro-rel"/>
</dbReference>
<keyword evidence="3" id="KW-1185">Reference proteome</keyword>
<reference evidence="2 3" key="1">
    <citation type="submission" date="2019-03" db="EMBL/GenBank/DDBJ databases">
        <title>Rhodobacteraceae bacterium SM1902, a new member of the family Rhodobacteraceae isolated from Yantai.</title>
        <authorList>
            <person name="Sun Y."/>
        </authorList>
    </citation>
    <scope>NUCLEOTIDE SEQUENCE [LARGE SCALE GENOMIC DNA]</scope>
    <source>
        <strain evidence="2 3">SM1902</strain>
    </source>
</reference>
<feature type="domain" description="Amidohydrolase-related" evidence="1">
    <location>
        <begin position="33"/>
        <end position="220"/>
    </location>
</feature>
<dbReference type="InterPro" id="IPR032466">
    <property type="entry name" value="Metal_Hydrolase"/>
</dbReference>
<dbReference type="EMBL" id="SMZO01000004">
    <property type="protein sequence ID" value="TDL91010.1"/>
    <property type="molecule type" value="Genomic_DNA"/>
</dbReference>
<dbReference type="GO" id="GO:0016810">
    <property type="term" value="F:hydrolase activity, acting on carbon-nitrogen (but not peptide) bonds"/>
    <property type="evidence" value="ECO:0007669"/>
    <property type="project" value="InterPro"/>
</dbReference>